<dbReference type="InterPro" id="IPR009875">
    <property type="entry name" value="PilZ_domain"/>
</dbReference>
<evidence type="ECO:0000259" key="1">
    <source>
        <dbReference type="Pfam" id="PF07238"/>
    </source>
</evidence>
<comment type="caution">
    <text evidence="2">The sequence shown here is derived from an EMBL/GenBank/DDBJ whole genome shotgun (WGS) entry which is preliminary data.</text>
</comment>
<proteinExistence type="predicted"/>
<organism evidence="2 3">
    <name type="scientific">Croceicoccus ponticola</name>
    <dbReference type="NCBI Taxonomy" id="2217664"/>
    <lineage>
        <taxon>Bacteria</taxon>
        <taxon>Pseudomonadati</taxon>
        <taxon>Pseudomonadota</taxon>
        <taxon>Alphaproteobacteria</taxon>
        <taxon>Sphingomonadales</taxon>
        <taxon>Erythrobacteraceae</taxon>
        <taxon>Croceicoccus</taxon>
    </lineage>
</organism>
<keyword evidence="3" id="KW-1185">Reference proteome</keyword>
<evidence type="ECO:0000313" key="3">
    <source>
        <dbReference type="Proteomes" id="UP000283003"/>
    </source>
</evidence>
<reference evidence="2 3" key="1">
    <citation type="submission" date="2018-12" db="EMBL/GenBank/DDBJ databases">
        <title>Croceicoccus ponticola sp. nov., a lipolytic bacterium isolated from seawater.</title>
        <authorList>
            <person name="Yoon J.-H."/>
        </authorList>
    </citation>
    <scope>NUCLEOTIDE SEQUENCE [LARGE SCALE GENOMIC DNA]</scope>
    <source>
        <strain evidence="2 3">GM-16</strain>
    </source>
</reference>
<dbReference type="Pfam" id="PF07238">
    <property type="entry name" value="PilZ"/>
    <property type="match status" value="1"/>
</dbReference>
<name>A0A437GXS3_9SPHN</name>
<evidence type="ECO:0000313" key="2">
    <source>
        <dbReference type="EMBL" id="RVQ66036.1"/>
    </source>
</evidence>
<protein>
    <recommendedName>
        <fullName evidence="1">PilZ domain-containing protein</fullName>
    </recommendedName>
</protein>
<dbReference type="OrthoDB" id="9794070at2"/>
<feature type="domain" description="PilZ" evidence="1">
    <location>
        <begin position="9"/>
        <end position="97"/>
    </location>
</feature>
<dbReference type="EMBL" id="RXOL01000005">
    <property type="protein sequence ID" value="RVQ66036.1"/>
    <property type="molecule type" value="Genomic_DNA"/>
</dbReference>
<gene>
    <name evidence="2" type="ORF">EKN06_11890</name>
</gene>
<dbReference type="GO" id="GO:0035438">
    <property type="term" value="F:cyclic-di-GMP binding"/>
    <property type="evidence" value="ECO:0007669"/>
    <property type="project" value="InterPro"/>
</dbReference>
<dbReference type="Proteomes" id="UP000283003">
    <property type="component" value="Unassembled WGS sequence"/>
</dbReference>
<dbReference type="SUPFAM" id="SSF141371">
    <property type="entry name" value="PilZ domain-like"/>
    <property type="match status" value="1"/>
</dbReference>
<sequence length="127" mass="14099">MLQMRSLDDRRHARQSLKADGQLRKGVGIGQSVAVVDLSDCGCRITSIPKSLRRKDRVTLRIAGHAPVEGHLKWLHLGKEAGVQFDNPIHPAVFNQILASHRAAEARADTPSEHLMVLRGELEQLQD</sequence>
<dbReference type="AlphaFoldDB" id="A0A437GXS3"/>
<accession>A0A437GXS3</accession>
<dbReference type="RefSeq" id="WP_127613138.1">
    <property type="nucleotide sequence ID" value="NZ_RXOL01000005.1"/>
</dbReference>